<sequence length="132" mass="15778">MTRRKGFYIFHAIIAPQFPSNINIRYAIQIALLEVINRKDSAIRAYNNKFACDSVFGSLKRSMHWLDFLLHHDYANHNSTISVTTQHLQKQVICKIKKSYRQLEYYLESWFELNYNSFIPQYIQTIQSIQNR</sequence>
<gene>
    <name evidence="1" type="ORF">Amon02_000070600</name>
</gene>
<organism evidence="1 2">
    <name type="scientific">Ambrosiozyma monospora</name>
    <name type="common">Yeast</name>
    <name type="synonym">Endomycopsis monosporus</name>
    <dbReference type="NCBI Taxonomy" id="43982"/>
    <lineage>
        <taxon>Eukaryota</taxon>
        <taxon>Fungi</taxon>
        <taxon>Dikarya</taxon>
        <taxon>Ascomycota</taxon>
        <taxon>Saccharomycotina</taxon>
        <taxon>Pichiomycetes</taxon>
        <taxon>Pichiales</taxon>
        <taxon>Pichiaceae</taxon>
        <taxon>Ambrosiozyma</taxon>
    </lineage>
</organism>
<comment type="caution">
    <text evidence="1">The sequence shown here is derived from an EMBL/GenBank/DDBJ whole genome shotgun (WGS) entry which is preliminary data.</text>
</comment>
<protein>
    <submittedName>
        <fullName evidence="1">Unnamed protein product</fullName>
    </submittedName>
</protein>
<evidence type="ECO:0000313" key="2">
    <source>
        <dbReference type="Proteomes" id="UP001165064"/>
    </source>
</evidence>
<evidence type="ECO:0000313" key="1">
    <source>
        <dbReference type="EMBL" id="GME71766.1"/>
    </source>
</evidence>
<accession>A0ACB5SSM2</accession>
<name>A0ACB5SSM2_AMBMO</name>
<proteinExistence type="predicted"/>
<dbReference type="EMBL" id="BSXS01000278">
    <property type="protein sequence ID" value="GME71766.1"/>
    <property type="molecule type" value="Genomic_DNA"/>
</dbReference>
<reference evidence="1" key="1">
    <citation type="submission" date="2023-04" db="EMBL/GenBank/DDBJ databases">
        <title>Ambrosiozyma monospora NBRC 10751.</title>
        <authorList>
            <person name="Ichikawa N."/>
            <person name="Sato H."/>
            <person name="Tonouchi N."/>
        </authorList>
    </citation>
    <scope>NUCLEOTIDE SEQUENCE</scope>
    <source>
        <strain evidence="1">NBRC 10751</strain>
    </source>
</reference>
<keyword evidence="2" id="KW-1185">Reference proteome</keyword>
<dbReference type="Proteomes" id="UP001165064">
    <property type="component" value="Unassembled WGS sequence"/>
</dbReference>